<accession>A0A0R3M4J7</accession>
<evidence type="ECO:0000313" key="1">
    <source>
        <dbReference type="EMBL" id="KRR14542.1"/>
    </source>
</evidence>
<protein>
    <submittedName>
        <fullName evidence="1">Uncharacterized protein</fullName>
    </submittedName>
</protein>
<dbReference type="RefSeq" id="WP_057848408.1">
    <property type="nucleotide sequence ID" value="NZ_LLXX01000006.1"/>
</dbReference>
<keyword evidence="2" id="KW-1185">Reference proteome</keyword>
<dbReference type="AlphaFoldDB" id="A0A0R3M4J7"/>
<proteinExistence type="predicted"/>
<evidence type="ECO:0000313" key="2">
    <source>
        <dbReference type="Proteomes" id="UP000051913"/>
    </source>
</evidence>
<gene>
    <name evidence="1" type="ORF">CP49_25865</name>
</gene>
<dbReference type="Proteomes" id="UP000051913">
    <property type="component" value="Unassembled WGS sequence"/>
</dbReference>
<name>A0A0R3M4J7_9BRAD</name>
<comment type="caution">
    <text evidence="1">The sequence shown here is derived from an EMBL/GenBank/DDBJ whole genome shotgun (WGS) entry which is preliminary data.</text>
</comment>
<sequence length="246" mass="28203">MTYEVLIIIVALNALATVSLWRKVASKSSRGPQLNKKAADALWRGEPVKPKHDPPNFAKSQWSFMADDVHRQFFDDFRKFADVANWWFADEYNASRFRLQDLPDETLSLNVRHDDGPSFGRSFSIYYNQTRVGRLEISPGHGYTTANPEVYTSLEIDFGARFLGFDELSDFLHAVAFHVTTGVADQSDYQSARLSIQSALTKTLWDNYRVSQYDNPDDEQWGELNVSFNGTADFFKRRRDAPARPQ</sequence>
<organism evidence="1 2">
    <name type="scientific">Bradyrhizobium valentinum</name>
    <dbReference type="NCBI Taxonomy" id="1518501"/>
    <lineage>
        <taxon>Bacteria</taxon>
        <taxon>Pseudomonadati</taxon>
        <taxon>Pseudomonadota</taxon>
        <taxon>Alphaproteobacteria</taxon>
        <taxon>Hyphomicrobiales</taxon>
        <taxon>Nitrobacteraceae</taxon>
        <taxon>Bradyrhizobium</taxon>
    </lineage>
</organism>
<dbReference type="EMBL" id="LLXX01000006">
    <property type="protein sequence ID" value="KRR14542.1"/>
    <property type="molecule type" value="Genomic_DNA"/>
</dbReference>
<reference evidence="1 2" key="1">
    <citation type="submission" date="2014-03" db="EMBL/GenBank/DDBJ databases">
        <title>Bradyrhizobium valentinum sp. nov., isolated from effective nodules of Lupinus mariae-josephae, a lupine endemic of basic-lime soils in Eastern Spain.</title>
        <authorList>
            <person name="Duran D."/>
            <person name="Rey L."/>
            <person name="Navarro A."/>
            <person name="Busquets A."/>
            <person name="Imperial J."/>
            <person name="Ruiz-Argueso T."/>
        </authorList>
    </citation>
    <scope>NUCLEOTIDE SEQUENCE [LARGE SCALE GENOMIC DNA]</scope>
    <source>
        <strain evidence="1 2">LmjM3</strain>
    </source>
</reference>